<name>A0ABS5AM43_9PSEU</name>
<evidence type="ECO:0000313" key="2">
    <source>
        <dbReference type="Proteomes" id="UP001519363"/>
    </source>
</evidence>
<dbReference type="Proteomes" id="UP001519363">
    <property type="component" value="Unassembled WGS sequence"/>
</dbReference>
<evidence type="ECO:0000313" key="1">
    <source>
        <dbReference type="EMBL" id="MBP2477638.1"/>
    </source>
</evidence>
<keyword evidence="2" id="KW-1185">Reference proteome</keyword>
<dbReference type="RefSeq" id="WP_158103706.1">
    <property type="nucleotide sequence ID" value="NZ_JAGIOO010000001.1"/>
</dbReference>
<proteinExistence type="predicted"/>
<gene>
    <name evidence="1" type="ORF">JOF53_006510</name>
</gene>
<comment type="caution">
    <text evidence="1">The sequence shown here is derived from an EMBL/GenBank/DDBJ whole genome shotgun (WGS) entry which is preliminary data.</text>
</comment>
<organism evidence="1 2">
    <name type="scientific">Crossiella equi</name>
    <dbReference type="NCBI Taxonomy" id="130796"/>
    <lineage>
        <taxon>Bacteria</taxon>
        <taxon>Bacillati</taxon>
        <taxon>Actinomycetota</taxon>
        <taxon>Actinomycetes</taxon>
        <taxon>Pseudonocardiales</taxon>
        <taxon>Pseudonocardiaceae</taxon>
        <taxon>Crossiella</taxon>
    </lineage>
</organism>
<sequence length="170" mass="19656">MREAQYRRWLRRELAELGVDRPLSVQQLCTALGDRRGRPIRVVPFSLKVPGPYGMWFSSAEADYIVVQAETSRPHQDHIILHEIGHILHNHQPDDEDPEYVHSTMPSLNPDMIRRSLRRTNYDSTEEQQAELAATILLEWTSQSSLAPDPVRDDRLQRLNEGLGDRPGWL</sequence>
<accession>A0ABS5AM43</accession>
<dbReference type="EMBL" id="JAGIOO010000001">
    <property type="protein sequence ID" value="MBP2477638.1"/>
    <property type="molecule type" value="Genomic_DNA"/>
</dbReference>
<dbReference type="Gene3D" id="1.10.10.2910">
    <property type="match status" value="1"/>
</dbReference>
<protein>
    <submittedName>
        <fullName evidence="1">Zn-dependent peptidase ImmA (M78 family)</fullName>
    </submittedName>
</protein>
<reference evidence="1 2" key="1">
    <citation type="submission" date="2021-03" db="EMBL/GenBank/DDBJ databases">
        <title>Sequencing the genomes of 1000 actinobacteria strains.</title>
        <authorList>
            <person name="Klenk H.-P."/>
        </authorList>
    </citation>
    <scope>NUCLEOTIDE SEQUENCE [LARGE SCALE GENOMIC DNA]</scope>
    <source>
        <strain evidence="1 2">DSM 44580</strain>
    </source>
</reference>